<comment type="caution">
    <text evidence="2">The sequence shown here is derived from an EMBL/GenBank/DDBJ whole genome shotgun (WGS) entry which is preliminary data.</text>
</comment>
<dbReference type="PROSITE" id="PS51257">
    <property type="entry name" value="PROKAR_LIPOPROTEIN"/>
    <property type="match status" value="1"/>
</dbReference>
<dbReference type="Proteomes" id="UP000602442">
    <property type="component" value="Unassembled WGS sequence"/>
</dbReference>
<proteinExistence type="predicted"/>
<dbReference type="RefSeq" id="WP_197922126.1">
    <property type="nucleotide sequence ID" value="NZ_CAWPTA010000009.1"/>
</dbReference>
<sequence length="216" mass="22828">MQFRPAFFAASASAMLLAACSGEGELVVDQGVGITALRSVCPAVGVPNYTGDVTLFTTPGARTADALDVTAAITNVQSTCDETGAQVYTNATFDVVAQRRNTSGARTVELPFFSTVMRGGNSVVSKRIGTVTLNFADGQARAQTTGTAGAFVDRAAATLPEDIRERITRRRRAGDLSAAVDPLTEPEVRAAVARATFELLIGFQLEDEQLEYNATR</sequence>
<reference evidence="2 3" key="1">
    <citation type="submission" date="2020-11" db="EMBL/GenBank/DDBJ databases">
        <title>Erythrobacter sediminis sp. nov., a marine bacterium from a tidal flat of Garorim Bay.</title>
        <authorList>
            <person name="Kim D."/>
            <person name="Yoo Y."/>
            <person name="Kim J.-J."/>
        </authorList>
    </citation>
    <scope>NUCLEOTIDE SEQUENCE [LARGE SCALE GENOMIC DNA]</scope>
    <source>
        <strain evidence="2 3">JGD-13</strain>
    </source>
</reference>
<feature type="signal peptide" evidence="1">
    <location>
        <begin position="1"/>
        <end position="18"/>
    </location>
</feature>
<dbReference type="EMBL" id="JAEANY010000004">
    <property type="protein sequence ID" value="MBH5323339.1"/>
    <property type="molecule type" value="Genomic_DNA"/>
</dbReference>
<accession>A0ABS0N6A0</accession>
<protein>
    <submittedName>
        <fullName evidence="2">Uncharacterized protein</fullName>
    </submittedName>
</protein>
<organism evidence="2 3">
    <name type="scientific">Aurantiacibacter sediminis</name>
    <dbReference type="NCBI Taxonomy" id="2793064"/>
    <lineage>
        <taxon>Bacteria</taxon>
        <taxon>Pseudomonadati</taxon>
        <taxon>Pseudomonadota</taxon>
        <taxon>Alphaproteobacteria</taxon>
        <taxon>Sphingomonadales</taxon>
        <taxon>Erythrobacteraceae</taxon>
        <taxon>Aurantiacibacter</taxon>
    </lineage>
</organism>
<feature type="chain" id="PRO_5046660758" evidence="1">
    <location>
        <begin position="19"/>
        <end position="216"/>
    </location>
</feature>
<name>A0ABS0N6A0_9SPHN</name>
<evidence type="ECO:0000256" key="1">
    <source>
        <dbReference type="SAM" id="SignalP"/>
    </source>
</evidence>
<gene>
    <name evidence="2" type="ORF">I5L03_12170</name>
</gene>
<evidence type="ECO:0000313" key="3">
    <source>
        <dbReference type="Proteomes" id="UP000602442"/>
    </source>
</evidence>
<keyword evidence="3" id="KW-1185">Reference proteome</keyword>
<evidence type="ECO:0000313" key="2">
    <source>
        <dbReference type="EMBL" id="MBH5323339.1"/>
    </source>
</evidence>
<keyword evidence="1" id="KW-0732">Signal</keyword>